<feature type="domain" description="Peptidase S54 rhomboid" evidence="8">
    <location>
        <begin position="66"/>
        <end position="205"/>
    </location>
</feature>
<reference evidence="9" key="1">
    <citation type="submission" date="2019-02" db="EMBL/GenBank/DDBJ databases">
        <authorList>
            <person name="Li S.-H."/>
        </authorList>
    </citation>
    <scope>NUCLEOTIDE SEQUENCE</scope>
    <source>
        <strain evidence="9">IMCC14734</strain>
    </source>
</reference>
<evidence type="ECO:0000256" key="5">
    <source>
        <dbReference type="ARBA" id="ARBA00022989"/>
    </source>
</evidence>
<feature type="transmembrane region" description="Helical" evidence="7">
    <location>
        <begin position="190"/>
        <end position="210"/>
    </location>
</feature>
<evidence type="ECO:0000313" key="9">
    <source>
        <dbReference type="EMBL" id="MCX2981697.1"/>
    </source>
</evidence>
<keyword evidence="2" id="KW-1003">Cell membrane</keyword>
<dbReference type="Gene3D" id="1.20.1540.10">
    <property type="entry name" value="Rhomboid-like"/>
    <property type="match status" value="1"/>
</dbReference>
<evidence type="ECO:0000259" key="8">
    <source>
        <dbReference type="Pfam" id="PF01694"/>
    </source>
</evidence>
<dbReference type="InterPro" id="IPR022764">
    <property type="entry name" value="Peptidase_S54_rhomboid_dom"/>
</dbReference>
<dbReference type="PANTHER" id="PTHR43066">
    <property type="entry name" value="RHOMBOID-RELATED PROTEIN"/>
    <property type="match status" value="1"/>
</dbReference>
<feature type="transmembrane region" description="Helical" evidence="7">
    <location>
        <begin position="71"/>
        <end position="92"/>
    </location>
</feature>
<keyword evidence="4 7" id="KW-0812">Transmembrane</keyword>
<accession>A0ABT3THB6</accession>
<evidence type="ECO:0000313" key="10">
    <source>
        <dbReference type="Proteomes" id="UP001143362"/>
    </source>
</evidence>
<evidence type="ECO:0000256" key="1">
    <source>
        <dbReference type="ARBA" id="ARBA00004141"/>
    </source>
</evidence>
<gene>
    <name evidence="9" type="ORF">EYC98_12580</name>
</gene>
<dbReference type="GO" id="GO:0008233">
    <property type="term" value="F:peptidase activity"/>
    <property type="evidence" value="ECO:0007669"/>
    <property type="project" value="UniProtKB-KW"/>
</dbReference>
<evidence type="ECO:0000256" key="2">
    <source>
        <dbReference type="ARBA" id="ARBA00022475"/>
    </source>
</evidence>
<dbReference type="EMBL" id="SHNN01000002">
    <property type="protein sequence ID" value="MCX2981697.1"/>
    <property type="molecule type" value="Genomic_DNA"/>
</dbReference>
<dbReference type="GO" id="GO:0006508">
    <property type="term" value="P:proteolysis"/>
    <property type="evidence" value="ECO:0007669"/>
    <property type="project" value="UniProtKB-KW"/>
</dbReference>
<comment type="subcellular location">
    <subcellularLocation>
        <location evidence="1">Membrane</location>
        <topology evidence="1">Multi-pass membrane protein</topology>
    </subcellularLocation>
</comment>
<feature type="transmembrane region" description="Helical" evidence="7">
    <location>
        <begin position="20"/>
        <end position="40"/>
    </location>
</feature>
<sequence>MGPLVGQLMEPLTIANWRSVPLTVTLIGLSCLGFLLVYLLPGATGFLTFTAFEVRGDKVHFMASGGQYWRLITPIFLHFGWLHIAFNCLWMWELGGKLERRMGAPMLGLLVLVIGMGSNICQFLWSGPIPFGGMSGVIYGLLGYFILGQRLFKNFDLALPPAVVWFMLGWLVFGIVAPTQVLGFGSVANGAHLGGLIFGMIAALVSRIAGGNTPGRSRG</sequence>
<feature type="transmembrane region" description="Helical" evidence="7">
    <location>
        <begin position="131"/>
        <end position="147"/>
    </location>
</feature>
<evidence type="ECO:0000256" key="7">
    <source>
        <dbReference type="SAM" id="Phobius"/>
    </source>
</evidence>
<evidence type="ECO:0000256" key="3">
    <source>
        <dbReference type="ARBA" id="ARBA00022519"/>
    </source>
</evidence>
<dbReference type="InterPro" id="IPR035952">
    <property type="entry name" value="Rhomboid-like_sf"/>
</dbReference>
<dbReference type="Pfam" id="PF01694">
    <property type="entry name" value="Rhomboid"/>
    <property type="match status" value="1"/>
</dbReference>
<evidence type="ECO:0000256" key="6">
    <source>
        <dbReference type="ARBA" id="ARBA00023136"/>
    </source>
</evidence>
<comment type="caution">
    <text evidence="9">The sequence shown here is derived from an EMBL/GenBank/DDBJ whole genome shotgun (WGS) entry which is preliminary data.</text>
</comment>
<feature type="transmembrane region" description="Helical" evidence="7">
    <location>
        <begin position="104"/>
        <end position="125"/>
    </location>
</feature>
<proteinExistence type="predicted"/>
<keyword evidence="10" id="KW-1185">Reference proteome</keyword>
<feature type="transmembrane region" description="Helical" evidence="7">
    <location>
        <begin position="159"/>
        <end position="178"/>
    </location>
</feature>
<name>A0ABT3THB6_9GAMM</name>
<dbReference type="Proteomes" id="UP001143362">
    <property type="component" value="Unassembled WGS sequence"/>
</dbReference>
<organism evidence="9 10">
    <name type="scientific">Candidatus Litorirhabdus singularis</name>
    <dbReference type="NCBI Taxonomy" id="2518993"/>
    <lineage>
        <taxon>Bacteria</taxon>
        <taxon>Pseudomonadati</taxon>
        <taxon>Pseudomonadota</taxon>
        <taxon>Gammaproteobacteria</taxon>
        <taxon>Cellvibrionales</taxon>
        <taxon>Halieaceae</taxon>
        <taxon>Candidatus Litorirhabdus</taxon>
    </lineage>
</organism>
<protein>
    <submittedName>
        <fullName evidence="9">Rhomboid family intramembrane serine protease</fullName>
    </submittedName>
</protein>
<keyword evidence="9" id="KW-0645">Protease</keyword>
<dbReference type="SUPFAM" id="SSF144091">
    <property type="entry name" value="Rhomboid-like"/>
    <property type="match status" value="1"/>
</dbReference>
<keyword evidence="9" id="KW-0378">Hydrolase</keyword>
<keyword evidence="6 7" id="KW-0472">Membrane</keyword>
<keyword evidence="3" id="KW-0997">Cell inner membrane</keyword>
<keyword evidence="5 7" id="KW-1133">Transmembrane helix</keyword>
<dbReference type="PANTHER" id="PTHR43066:SF26">
    <property type="entry name" value="RHOMBOID PROTEASE GLPG"/>
    <property type="match status" value="1"/>
</dbReference>
<evidence type="ECO:0000256" key="4">
    <source>
        <dbReference type="ARBA" id="ARBA00022692"/>
    </source>
</evidence>